<keyword evidence="3" id="KW-0732">Signal</keyword>
<evidence type="ECO:0000313" key="4">
    <source>
        <dbReference type="EMBL" id="CAE0411296.1"/>
    </source>
</evidence>
<dbReference type="AlphaFoldDB" id="A0A7S3L4F3"/>
<protein>
    <submittedName>
        <fullName evidence="4">Uncharacterized protein</fullName>
    </submittedName>
</protein>
<proteinExistence type="predicted"/>
<reference evidence="4" key="1">
    <citation type="submission" date="2021-01" db="EMBL/GenBank/DDBJ databases">
        <authorList>
            <person name="Corre E."/>
            <person name="Pelletier E."/>
            <person name="Niang G."/>
            <person name="Scheremetjew M."/>
            <person name="Finn R."/>
            <person name="Kale V."/>
            <person name="Holt S."/>
            <person name="Cochrane G."/>
            <person name="Meng A."/>
            <person name="Brown T."/>
            <person name="Cohen L."/>
        </authorList>
    </citation>
    <scope>NUCLEOTIDE SEQUENCE</scope>
    <source>
        <strain evidence="4">CCMP127</strain>
    </source>
</reference>
<evidence type="ECO:0000256" key="1">
    <source>
        <dbReference type="SAM" id="MobiDB-lite"/>
    </source>
</evidence>
<evidence type="ECO:0000256" key="3">
    <source>
        <dbReference type="SAM" id="SignalP"/>
    </source>
</evidence>
<feature type="compositionally biased region" description="Basic and acidic residues" evidence="1">
    <location>
        <begin position="347"/>
        <end position="362"/>
    </location>
</feature>
<organism evidence="4">
    <name type="scientific">Amphora coffeiformis</name>
    <dbReference type="NCBI Taxonomy" id="265554"/>
    <lineage>
        <taxon>Eukaryota</taxon>
        <taxon>Sar</taxon>
        <taxon>Stramenopiles</taxon>
        <taxon>Ochrophyta</taxon>
        <taxon>Bacillariophyta</taxon>
        <taxon>Bacillariophyceae</taxon>
        <taxon>Bacillariophycidae</taxon>
        <taxon>Thalassiophysales</taxon>
        <taxon>Catenulaceae</taxon>
        <taxon>Amphora</taxon>
    </lineage>
</organism>
<feature type="transmembrane region" description="Helical" evidence="2">
    <location>
        <begin position="307"/>
        <end position="328"/>
    </location>
</feature>
<feature type="signal peptide" evidence="3">
    <location>
        <begin position="1"/>
        <end position="17"/>
    </location>
</feature>
<evidence type="ECO:0000256" key="2">
    <source>
        <dbReference type="SAM" id="Phobius"/>
    </source>
</evidence>
<name>A0A7S3L4F3_9STRA</name>
<keyword evidence="2" id="KW-0812">Transmembrane</keyword>
<keyword evidence="2" id="KW-0472">Membrane</keyword>
<gene>
    <name evidence="4" type="ORF">ACOF00016_LOCUS8667</name>
</gene>
<accession>A0A7S3L4F3</accession>
<feature type="chain" id="PRO_5031125338" evidence="3">
    <location>
        <begin position="18"/>
        <end position="362"/>
    </location>
</feature>
<dbReference type="EMBL" id="HBIM01010339">
    <property type="protein sequence ID" value="CAE0411296.1"/>
    <property type="molecule type" value="Transcribed_RNA"/>
</dbReference>
<keyword evidence="2" id="KW-1133">Transmembrane helix</keyword>
<feature type="region of interest" description="Disordered" evidence="1">
    <location>
        <begin position="338"/>
        <end position="362"/>
    </location>
</feature>
<sequence>MFRPLVLFTLLSATTFAEPLFLRHLEDADEQDISWLVDYNVVYVQCSSTAQSVLYKICPRSDNADGRNSCSVDCENGADYMANLADFIDSFTEAQMEARAYRCEMARENCQYDDDISCYDSSSGYDLSYCQNDWDEALDIQEWLECKEMEGGEDEYGNKYYVGPYCASDNYNLYLGVFTDEDCTVKADDDSAYSNANEGTVLPYSAETGESLVGSNSGNNHEDNEHCASCKEHALEQDKNEGDQEDEDDVLEQCEDLYAYTYAKCETNLDIDNADESDCETISIIRDADIVTAGGIRYTDGNAASRIGGWFVFLFIALVIGALVSQYMRHRSRQQNKLAHEQQAVKGDVEEKGGPSNEKLLD</sequence>